<dbReference type="SUPFAM" id="SSF52309">
    <property type="entry name" value="N-(deoxy)ribosyltransferase-like"/>
    <property type="match status" value="1"/>
</dbReference>
<accession>A0A0F8YBT5</accession>
<dbReference type="Gene3D" id="3.40.50.450">
    <property type="match status" value="1"/>
</dbReference>
<evidence type="ECO:0008006" key="2">
    <source>
        <dbReference type="Google" id="ProtNLM"/>
    </source>
</evidence>
<protein>
    <recommendedName>
        <fullName evidence="2">Nucleoside 2-deoxyribosyltransferase</fullName>
    </recommendedName>
</protein>
<name>A0A0F8YBT5_9ZZZZ</name>
<dbReference type="Pfam" id="PF05014">
    <property type="entry name" value="Nuc_deoxyrib_tr"/>
    <property type="match status" value="1"/>
</dbReference>
<organism evidence="1">
    <name type="scientific">marine sediment metagenome</name>
    <dbReference type="NCBI Taxonomy" id="412755"/>
    <lineage>
        <taxon>unclassified sequences</taxon>
        <taxon>metagenomes</taxon>
        <taxon>ecological metagenomes</taxon>
    </lineage>
</organism>
<dbReference type="AlphaFoldDB" id="A0A0F8YBT5"/>
<comment type="caution">
    <text evidence="1">The sequence shown here is derived from an EMBL/GenBank/DDBJ whole genome shotgun (WGS) entry which is preliminary data.</text>
</comment>
<dbReference type="EMBL" id="LAZR01057869">
    <property type="protein sequence ID" value="KKK71140.1"/>
    <property type="molecule type" value="Genomic_DNA"/>
</dbReference>
<dbReference type="InterPro" id="IPR007710">
    <property type="entry name" value="Nucleoside_deoxyribTrfase"/>
</dbReference>
<evidence type="ECO:0000313" key="1">
    <source>
        <dbReference type="EMBL" id="KKK71140.1"/>
    </source>
</evidence>
<reference evidence="1" key="1">
    <citation type="journal article" date="2015" name="Nature">
        <title>Complex archaea that bridge the gap between prokaryotes and eukaryotes.</title>
        <authorList>
            <person name="Spang A."/>
            <person name="Saw J.H."/>
            <person name="Jorgensen S.L."/>
            <person name="Zaremba-Niedzwiedzka K."/>
            <person name="Martijn J."/>
            <person name="Lind A.E."/>
            <person name="van Eijk R."/>
            <person name="Schleper C."/>
            <person name="Guy L."/>
            <person name="Ettema T.J."/>
        </authorList>
    </citation>
    <scope>NUCLEOTIDE SEQUENCE</scope>
</reference>
<gene>
    <name evidence="1" type="ORF">LCGC14_2916930</name>
</gene>
<proteinExistence type="predicted"/>
<sequence length="135" mass="15954">MRVYLCGPMTGCSYALASEWRDEARFWLNRHGITALNPMDRDYRDEPFSHLPALVEEDKIDIELCDILLVNFSEKSVGTSMEIMYGWDHGKRVIVVSEEFTEDPWLVYHSHNRYTNWEDAFKKIIELRLEAKTYS</sequence>